<reference evidence="6" key="2">
    <citation type="submission" date="2021-09" db="EMBL/GenBank/DDBJ databases">
        <authorList>
            <person name="Jia N."/>
            <person name="Wang J."/>
            <person name="Shi W."/>
            <person name="Du L."/>
            <person name="Sun Y."/>
            <person name="Zhan W."/>
            <person name="Jiang J."/>
            <person name="Wang Q."/>
            <person name="Zhang B."/>
            <person name="Ji P."/>
            <person name="Sakyi L.B."/>
            <person name="Cui X."/>
            <person name="Yuan T."/>
            <person name="Jiang B."/>
            <person name="Yang W."/>
            <person name="Lam T.T.-Y."/>
            <person name="Chang Q."/>
            <person name="Ding S."/>
            <person name="Wang X."/>
            <person name="Zhu J."/>
            <person name="Ruan X."/>
            <person name="Zhao L."/>
            <person name="Wei J."/>
            <person name="Que T."/>
            <person name="Du C."/>
            <person name="Cheng J."/>
            <person name="Dai P."/>
            <person name="Han X."/>
            <person name="Huang E."/>
            <person name="Gao Y."/>
            <person name="Liu J."/>
            <person name="Shao H."/>
            <person name="Ye R."/>
            <person name="Li L."/>
            <person name="Wei W."/>
            <person name="Wang X."/>
            <person name="Wang C."/>
            <person name="Huo Q."/>
            <person name="Li W."/>
            <person name="Guo W."/>
            <person name="Chen H."/>
            <person name="Chen S."/>
            <person name="Zhou L."/>
            <person name="Zhou L."/>
            <person name="Ni X."/>
            <person name="Tian J."/>
            <person name="Zhou Y."/>
            <person name="Sheng Y."/>
            <person name="Liu T."/>
            <person name="Pan Y."/>
            <person name="Xia L."/>
            <person name="Li J."/>
            <person name="Zhao F."/>
            <person name="Cao W."/>
        </authorList>
    </citation>
    <scope>NUCLEOTIDE SEQUENCE</scope>
    <source>
        <strain evidence="6">Rsan-2018</strain>
        <tissue evidence="6">Larvae</tissue>
    </source>
</reference>
<dbReference type="Proteomes" id="UP000821837">
    <property type="component" value="Chromosome 10"/>
</dbReference>
<accession>A0A9D4T855</accession>
<dbReference type="InterPro" id="IPR049342">
    <property type="entry name" value="TRAF1-6_MATH_dom"/>
</dbReference>
<evidence type="ECO:0000313" key="6">
    <source>
        <dbReference type="EMBL" id="KAH7976885.1"/>
    </source>
</evidence>
<evidence type="ECO:0000313" key="7">
    <source>
        <dbReference type="Proteomes" id="UP000821837"/>
    </source>
</evidence>
<proteinExistence type="predicted"/>
<feature type="coiled-coil region" evidence="4">
    <location>
        <begin position="272"/>
        <end position="299"/>
    </location>
</feature>
<dbReference type="Pfam" id="PF13920">
    <property type="entry name" value="zf-C3HC4_3"/>
    <property type="match status" value="1"/>
</dbReference>
<dbReference type="PROSITE" id="PS50089">
    <property type="entry name" value="ZF_RING_2"/>
    <property type="match status" value="1"/>
</dbReference>
<sequence length="465" mass="51560">MTTTKQWQQTNGWKYTLTGFGEFLEMRRVAFADPMPPTRLCGVCGLLPSRTLLLPCGHVLCDSCRDQLPQGNDCCCPFDGKKFVDSDVHPMTIEWCELEQRRIVCSAGSQVCGFSGNLCDLADHLTRCGSGKAKCCKCNRPVFRSHAVSHYRSCTGPLYAANAEVASKTDAAKMADVETSTPNLTPSKGIDLEAELGCFKSALAEKLASLEGQLLEVQKKSSNDMASLESQLLEVQKKSNNDVASLEAHLLEVQKKSSNDVATFESQLLEAQKKSSNDVASLESQLRELQKKSSNDKKKSSVAAATKAAVIQGPYRAASKAGVLITTCKFADIYADLDSLNEKMKELRKSTDVYSLGGYTFMLDCEFSKDENEVKVRFILFLRGGEWDSYVDWPFKKKVTLIIMHIKDAAKDVRLPITMVGHKVVRKPHGGIGNWGNWTIKKNWQDIELQGYVDRGALYVNIEFE</sequence>
<dbReference type="SUPFAM" id="SSF57850">
    <property type="entry name" value="RING/U-box"/>
    <property type="match status" value="1"/>
</dbReference>
<dbReference type="Gene3D" id="2.60.210.10">
    <property type="entry name" value="Apoptosis, Tumor Necrosis Factor Receptor Associated Protein 2, Chain A"/>
    <property type="match status" value="1"/>
</dbReference>
<dbReference type="AlphaFoldDB" id="A0A9D4T855"/>
<evidence type="ECO:0000256" key="1">
    <source>
        <dbReference type="ARBA" id="ARBA00022771"/>
    </source>
</evidence>
<evidence type="ECO:0000256" key="4">
    <source>
        <dbReference type="SAM" id="Coils"/>
    </source>
</evidence>
<dbReference type="InterPro" id="IPR013083">
    <property type="entry name" value="Znf_RING/FYVE/PHD"/>
</dbReference>
<keyword evidence="7" id="KW-1185">Reference proteome</keyword>
<keyword evidence="1 3" id="KW-0479">Metal-binding</keyword>
<gene>
    <name evidence="6" type="ORF">HPB52_021002</name>
</gene>
<keyword evidence="2" id="KW-0862">Zinc</keyword>
<reference evidence="6" key="1">
    <citation type="journal article" date="2020" name="Cell">
        <title>Large-Scale Comparative Analyses of Tick Genomes Elucidate Their Genetic Diversity and Vector Capacities.</title>
        <authorList>
            <consortium name="Tick Genome and Microbiome Consortium (TIGMIC)"/>
            <person name="Jia N."/>
            <person name="Wang J."/>
            <person name="Shi W."/>
            <person name="Du L."/>
            <person name="Sun Y."/>
            <person name="Zhan W."/>
            <person name="Jiang J.F."/>
            <person name="Wang Q."/>
            <person name="Zhang B."/>
            <person name="Ji P."/>
            <person name="Bell-Sakyi L."/>
            <person name="Cui X.M."/>
            <person name="Yuan T.T."/>
            <person name="Jiang B.G."/>
            <person name="Yang W.F."/>
            <person name="Lam T.T."/>
            <person name="Chang Q.C."/>
            <person name="Ding S.J."/>
            <person name="Wang X.J."/>
            <person name="Zhu J.G."/>
            <person name="Ruan X.D."/>
            <person name="Zhao L."/>
            <person name="Wei J.T."/>
            <person name="Ye R.Z."/>
            <person name="Que T.C."/>
            <person name="Du C.H."/>
            <person name="Zhou Y.H."/>
            <person name="Cheng J.X."/>
            <person name="Dai P.F."/>
            <person name="Guo W.B."/>
            <person name="Han X.H."/>
            <person name="Huang E.J."/>
            <person name="Li L.F."/>
            <person name="Wei W."/>
            <person name="Gao Y.C."/>
            <person name="Liu J.Z."/>
            <person name="Shao H.Z."/>
            <person name="Wang X."/>
            <person name="Wang C.C."/>
            <person name="Yang T.C."/>
            <person name="Huo Q.B."/>
            <person name="Li W."/>
            <person name="Chen H.Y."/>
            <person name="Chen S.E."/>
            <person name="Zhou L.G."/>
            <person name="Ni X.B."/>
            <person name="Tian J.H."/>
            <person name="Sheng Y."/>
            <person name="Liu T."/>
            <person name="Pan Y.S."/>
            <person name="Xia L.Y."/>
            <person name="Li J."/>
            <person name="Zhao F."/>
            <person name="Cao W.C."/>
        </authorList>
    </citation>
    <scope>NUCLEOTIDE SEQUENCE</scope>
    <source>
        <strain evidence="6">Rsan-2018</strain>
    </source>
</reference>
<protein>
    <recommendedName>
        <fullName evidence="5">RING-type domain-containing protein</fullName>
    </recommendedName>
</protein>
<comment type="caution">
    <text evidence="6">The sequence shown here is derived from an EMBL/GenBank/DDBJ whole genome shotgun (WGS) entry which is preliminary data.</text>
</comment>
<evidence type="ECO:0000256" key="3">
    <source>
        <dbReference type="PROSITE-ProRule" id="PRU00175"/>
    </source>
</evidence>
<evidence type="ECO:0000259" key="5">
    <source>
        <dbReference type="PROSITE" id="PS50089"/>
    </source>
</evidence>
<dbReference type="Gene3D" id="3.30.40.10">
    <property type="entry name" value="Zinc/RING finger domain, C3HC4 (zinc finger)"/>
    <property type="match status" value="1"/>
</dbReference>
<evidence type="ECO:0000256" key="2">
    <source>
        <dbReference type="ARBA" id="ARBA00022833"/>
    </source>
</evidence>
<keyword evidence="1 3" id="KW-0863">Zinc-finger</keyword>
<dbReference type="VEuPathDB" id="VectorBase:RSAN_046618"/>
<dbReference type="CDD" id="cd16449">
    <property type="entry name" value="RING-HC"/>
    <property type="match status" value="1"/>
</dbReference>
<name>A0A9D4T855_RHISA</name>
<feature type="domain" description="RING-type" evidence="5">
    <location>
        <begin position="41"/>
        <end position="79"/>
    </location>
</feature>
<dbReference type="SUPFAM" id="SSF49599">
    <property type="entry name" value="TRAF domain-like"/>
    <property type="match status" value="1"/>
</dbReference>
<organism evidence="6 7">
    <name type="scientific">Rhipicephalus sanguineus</name>
    <name type="common">Brown dog tick</name>
    <name type="synonym">Ixodes sanguineus</name>
    <dbReference type="NCBI Taxonomy" id="34632"/>
    <lineage>
        <taxon>Eukaryota</taxon>
        <taxon>Metazoa</taxon>
        <taxon>Ecdysozoa</taxon>
        <taxon>Arthropoda</taxon>
        <taxon>Chelicerata</taxon>
        <taxon>Arachnida</taxon>
        <taxon>Acari</taxon>
        <taxon>Parasitiformes</taxon>
        <taxon>Ixodida</taxon>
        <taxon>Ixodoidea</taxon>
        <taxon>Ixodidae</taxon>
        <taxon>Rhipicephalinae</taxon>
        <taxon>Rhipicephalus</taxon>
        <taxon>Rhipicephalus</taxon>
    </lineage>
</organism>
<dbReference type="EMBL" id="JABSTV010001246">
    <property type="protein sequence ID" value="KAH7976885.1"/>
    <property type="molecule type" value="Genomic_DNA"/>
</dbReference>
<dbReference type="Pfam" id="PF21355">
    <property type="entry name" value="TRAF-mep_MATH"/>
    <property type="match status" value="1"/>
</dbReference>
<dbReference type="InterPro" id="IPR001841">
    <property type="entry name" value="Znf_RING"/>
</dbReference>
<dbReference type="GO" id="GO:0008270">
    <property type="term" value="F:zinc ion binding"/>
    <property type="evidence" value="ECO:0007669"/>
    <property type="project" value="UniProtKB-KW"/>
</dbReference>
<keyword evidence="4" id="KW-0175">Coiled coil</keyword>
<dbReference type="InterPro" id="IPR008974">
    <property type="entry name" value="TRAF-like"/>
</dbReference>